<accession>K4I9C4</accession>
<dbReference type="GO" id="GO:0008770">
    <property type="term" value="F:[acyl-carrier-protein] phosphodiesterase activity"/>
    <property type="evidence" value="ECO:0007669"/>
    <property type="project" value="InterPro"/>
</dbReference>
<dbReference type="EMBL" id="CP003879">
    <property type="protein sequence ID" value="AFU67237.1"/>
    <property type="molecule type" value="Genomic_DNA"/>
</dbReference>
<gene>
    <name evidence="4" type="ordered locus">P700755_000181</name>
</gene>
<dbReference type="HOGENOM" id="CLU_099370_1_1_10"/>
<protein>
    <recommendedName>
        <fullName evidence="6">Acyl carrier protein phosphodiesterase</fullName>
    </recommendedName>
</protein>
<dbReference type="OrthoDB" id="8442777at2"/>
<dbReference type="eggNOG" id="COG3124">
    <property type="taxonomic scope" value="Bacteria"/>
</dbReference>
<reference evidence="4" key="1">
    <citation type="submission" date="2006-03" db="EMBL/GenBank/DDBJ databases">
        <authorList>
            <person name="Bowman J."/>
            <person name="Ferriera S."/>
            <person name="Johnson J."/>
            <person name="Kravitz S."/>
            <person name="Halpern A."/>
            <person name="Remington K."/>
            <person name="Beeson K."/>
            <person name="Tran B."/>
            <person name="Rogers Y.-H."/>
            <person name="Friedman R."/>
            <person name="Venter J.C."/>
        </authorList>
    </citation>
    <scope>NUCLEOTIDE SEQUENCE [LARGE SCALE GENOMIC DNA]</scope>
    <source>
        <strain evidence="4">ATCC 700755</strain>
    </source>
</reference>
<reference evidence="4" key="2">
    <citation type="submission" date="2012-09" db="EMBL/GenBank/DDBJ databases">
        <title>The complete sequence of Psychroflexus torquis an extreme psychrophile from sea-ice that is stimulated by light.</title>
        <authorList>
            <person name="Feng S."/>
            <person name="Powell S.M."/>
            <person name="Bowman J.P."/>
        </authorList>
    </citation>
    <scope>NUCLEOTIDE SEQUENCE [LARGE SCALE GENOMIC DNA]</scope>
    <source>
        <strain evidence="4">ATCC 700755</strain>
    </source>
</reference>
<evidence type="ECO:0000256" key="2">
    <source>
        <dbReference type="ARBA" id="ARBA00022801"/>
    </source>
</evidence>
<dbReference type="AlphaFoldDB" id="K4I9C4"/>
<proteinExistence type="predicted"/>
<evidence type="ECO:0000256" key="3">
    <source>
        <dbReference type="ARBA" id="ARBA00023098"/>
    </source>
</evidence>
<keyword evidence="5" id="KW-1185">Reference proteome</keyword>
<sequence length="198" mass="23214">MNYLAHIYLSGNDDFLKLGNFIADEIKGKSYKKFPKDIQKGIILHRAIDDFTDHHPLVSKGSHRFFDAVGHYNGVVIDMIYDHILAKNWNTYSKMDLNLFAEDFYLLLDANMDTLPKKISRAVPYMIEHNWLVSYASIEGLREILKQMNNKTKHDTALQKGVDIYIDHQKEFEDEFESFFEDIRAFCKEKIKSINQNL</sequence>
<dbReference type="PANTHER" id="PTHR38764:SF1">
    <property type="entry name" value="ACYL CARRIER PROTEIN PHOSPHODIESTERASE"/>
    <property type="match status" value="1"/>
</dbReference>
<dbReference type="Pfam" id="PF04336">
    <property type="entry name" value="ACP_PD"/>
    <property type="match status" value="1"/>
</dbReference>
<evidence type="ECO:0000256" key="1">
    <source>
        <dbReference type="ARBA" id="ARBA00022516"/>
    </source>
</evidence>
<dbReference type="GO" id="GO:0006633">
    <property type="term" value="P:fatty acid biosynthetic process"/>
    <property type="evidence" value="ECO:0007669"/>
    <property type="project" value="InterPro"/>
</dbReference>
<dbReference type="PIRSF" id="PIRSF011489">
    <property type="entry name" value="DUF479"/>
    <property type="match status" value="1"/>
</dbReference>
<organism evidence="4 5">
    <name type="scientific">Psychroflexus torquis (strain ATCC 700755 / CIP 106069 / ACAM 623)</name>
    <dbReference type="NCBI Taxonomy" id="313595"/>
    <lineage>
        <taxon>Bacteria</taxon>
        <taxon>Pseudomonadati</taxon>
        <taxon>Bacteroidota</taxon>
        <taxon>Flavobacteriia</taxon>
        <taxon>Flavobacteriales</taxon>
        <taxon>Flavobacteriaceae</taxon>
        <taxon>Psychroflexus</taxon>
    </lineage>
</organism>
<dbReference type="InterPro" id="IPR007431">
    <property type="entry name" value="ACP_PD"/>
</dbReference>
<evidence type="ECO:0000313" key="5">
    <source>
        <dbReference type="Proteomes" id="UP000008514"/>
    </source>
</evidence>
<keyword evidence="2" id="KW-0378">Hydrolase</keyword>
<dbReference type="PANTHER" id="PTHR38764">
    <property type="entry name" value="ACYL CARRIER PROTEIN PHOSPHODIESTERASE"/>
    <property type="match status" value="1"/>
</dbReference>
<evidence type="ECO:0008006" key="6">
    <source>
        <dbReference type="Google" id="ProtNLM"/>
    </source>
</evidence>
<name>K4I9C4_PSYTT</name>
<dbReference type="Proteomes" id="UP000008514">
    <property type="component" value="Chromosome"/>
</dbReference>
<dbReference type="KEGG" id="ptq:P700755_000181"/>
<evidence type="ECO:0000313" key="4">
    <source>
        <dbReference type="EMBL" id="AFU67237.1"/>
    </source>
</evidence>
<keyword evidence="1" id="KW-0444">Lipid biosynthesis</keyword>
<keyword evidence="3" id="KW-0443">Lipid metabolism</keyword>
<dbReference type="RefSeq" id="WP_015022857.1">
    <property type="nucleotide sequence ID" value="NC_018721.1"/>
</dbReference>
<dbReference type="STRING" id="313595.P700755_000181"/>